<accession>A0A2G6KKM1</accession>
<comment type="caution">
    <text evidence="4">The sequence shown here is derived from an EMBL/GenBank/DDBJ whole genome shotgun (WGS) entry which is preliminary data.</text>
</comment>
<dbReference type="GO" id="GO:0005829">
    <property type="term" value="C:cytosol"/>
    <property type="evidence" value="ECO:0007669"/>
    <property type="project" value="TreeGrafter"/>
</dbReference>
<dbReference type="GO" id="GO:0016832">
    <property type="term" value="F:aldehyde-lyase activity"/>
    <property type="evidence" value="ECO:0007669"/>
    <property type="project" value="TreeGrafter"/>
</dbReference>
<protein>
    <submittedName>
        <fullName evidence="4">Aldolase</fullName>
    </submittedName>
</protein>
<evidence type="ECO:0000313" key="4">
    <source>
        <dbReference type="EMBL" id="PIE36203.1"/>
    </source>
</evidence>
<dbReference type="EMBL" id="PDSK01000022">
    <property type="protein sequence ID" value="PIE36203.1"/>
    <property type="molecule type" value="Genomic_DNA"/>
</dbReference>
<dbReference type="PANTHER" id="PTHR22789:SF0">
    <property type="entry name" value="3-OXO-TETRONATE 4-PHOSPHATE DECARBOXYLASE-RELATED"/>
    <property type="match status" value="1"/>
</dbReference>
<dbReference type="InterPro" id="IPR036409">
    <property type="entry name" value="Aldolase_II/adducin_N_sf"/>
</dbReference>
<dbReference type="AlphaFoldDB" id="A0A2G6KKM1"/>
<dbReference type="InterPro" id="IPR050197">
    <property type="entry name" value="Aldolase_class_II_sugar_metab"/>
</dbReference>
<dbReference type="GO" id="GO:0019323">
    <property type="term" value="P:pentose catabolic process"/>
    <property type="evidence" value="ECO:0007669"/>
    <property type="project" value="TreeGrafter"/>
</dbReference>
<evidence type="ECO:0000313" key="5">
    <source>
        <dbReference type="Proteomes" id="UP000230821"/>
    </source>
</evidence>
<organism evidence="4 5">
    <name type="scientific">candidate division KSB3 bacterium</name>
    <dbReference type="NCBI Taxonomy" id="2044937"/>
    <lineage>
        <taxon>Bacteria</taxon>
        <taxon>candidate division KSB3</taxon>
    </lineage>
</organism>
<proteinExistence type="predicted"/>
<name>A0A2G6KKM1_9BACT</name>
<dbReference type="GO" id="GO:0046872">
    <property type="term" value="F:metal ion binding"/>
    <property type="evidence" value="ECO:0007669"/>
    <property type="project" value="UniProtKB-KW"/>
</dbReference>
<dbReference type="PANTHER" id="PTHR22789">
    <property type="entry name" value="FUCULOSE PHOSPHATE ALDOLASE"/>
    <property type="match status" value="1"/>
</dbReference>
<keyword evidence="2" id="KW-0456">Lyase</keyword>
<evidence type="ECO:0000259" key="3">
    <source>
        <dbReference type="SMART" id="SM01007"/>
    </source>
</evidence>
<evidence type="ECO:0000256" key="2">
    <source>
        <dbReference type="ARBA" id="ARBA00023239"/>
    </source>
</evidence>
<evidence type="ECO:0000256" key="1">
    <source>
        <dbReference type="ARBA" id="ARBA00022723"/>
    </source>
</evidence>
<dbReference type="Pfam" id="PF00596">
    <property type="entry name" value="Aldolase_II"/>
    <property type="match status" value="1"/>
</dbReference>
<dbReference type="Gene3D" id="3.40.225.10">
    <property type="entry name" value="Class II aldolase/adducin N-terminal domain"/>
    <property type="match status" value="1"/>
</dbReference>
<reference evidence="4 5" key="1">
    <citation type="submission" date="2017-10" db="EMBL/GenBank/DDBJ databases">
        <title>Novel microbial diversity and functional potential in the marine mammal oral microbiome.</title>
        <authorList>
            <person name="Dudek N.K."/>
            <person name="Sun C.L."/>
            <person name="Burstein D."/>
            <person name="Kantor R.S."/>
            <person name="Aliaga Goltsman D.S."/>
            <person name="Bik E.M."/>
            <person name="Thomas B.C."/>
            <person name="Banfield J.F."/>
            <person name="Relman D.A."/>
        </authorList>
    </citation>
    <scope>NUCLEOTIDE SEQUENCE [LARGE SCALE GENOMIC DNA]</scope>
    <source>
        <strain evidence="4">DOLJORAL78_47_16</strain>
    </source>
</reference>
<dbReference type="Proteomes" id="UP000230821">
    <property type="component" value="Unassembled WGS sequence"/>
</dbReference>
<dbReference type="SUPFAM" id="SSF53639">
    <property type="entry name" value="AraD/HMP-PK domain-like"/>
    <property type="match status" value="1"/>
</dbReference>
<gene>
    <name evidence="4" type="ORF">CSA56_00885</name>
</gene>
<keyword evidence="1" id="KW-0479">Metal-binding</keyword>
<sequence length="266" mass="29249">MNARCKATRYSRLNTIFMQNIIETLVNMSNTLGDEAYDYAILGEGNTSAKLDEQHFLVKASGTQLGTIDANGFVKVQFSPILEALEQESLTDTEVKDVLLGSTVDNEAKRMPSVETFLHAIILSQEGIEYVGHTHPTAINSILCSKKAEEAVSGCLFPDQIVVLGTDPLFIPYTDPGLVLAKAVQVGFADYIAHFGKAPRATYMQNHGFIAAGKTEKDVVKITQMAVKTAKVVLGTYMLGGPNFFSDEHVNRIENRPDEKYRRTVI</sequence>
<feature type="domain" description="Class II aldolase/adducin N-terminal" evidence="3">
    <location>
        <begin position="23"/>
        <end position="234"/>
    </location>
</feature>
<dbReference type="InterPro" id="IPR001303">
    <property type="entry name" value="Aldolase_II/adducin_N"/>
</dbReference>
<dbReference type="SMART" id="SM01007">
    <property type="entry name" value="Aldolase_II"/>
    <property type="match status" value="1"/>
</dbReference>